<dbReference type="AlphaFoldDB" id="A0A2G4SPC1"/>
<dbReference type="STRING" id="1340429.A0A2G4SPC1"/>
<reference evidence="1 2" key="1">
    <citation type="journal article" date="2016" name="Proc. Natl. Acad. Sci. U.S.A.">
        <title>Lipid metabolic changes in an early divergent fungus govern the establishment of a mutualistic symbiosis with endobacteria.</title>
        <authorList>
            <person name="Lastovetsky O.A."/>
            <person name="Gaspar M.L."/>
            <person name="Mondo S.J."/>
            <person name="LaButti K.M."/>
            <person name="Sandor L."/>
            <person name="Grigoriev I.V."/>
            <person name="Henry S.A."/>
            <person name="Pawlowska T.E."/>
        </authorList>
    </citation>
    <scope>NUCLEOTIDE SEQUENCE [LARGE SCALE GENOMIC DNA]</scope>
    <source>
        <strain evidence="1 2">ATCC 52813</strain>
    </source>
</reference>
<evidence type="ECO:0000313" key="2">
    <source>
        <dbReference type="Proteomes" id="UP000242254"/>
    </source>
</evidence>
<gene>
    <name evidence="1" type="ORF">RHIMIDRAFT_239461</name>
</gene>
<keyword evidence="2" id="KW-1185">Reference proteome</keyword>
<proteinExistence type="predicted"/>
<organism evidence="1 2">
    <name type="scientific">Rhizopus microsporus ATCC 52813</name>
    <dbReference type="NCBI Taxonomy" id="1340429"/>
    <lineage>
        <taxon>Eukaryota</taxon>
        <taxon>Fungi</taxon>
        <taxon>Fungi incertae sedis</taxon>
        <taxon>Mucoromycota</taxon>
        <taxon>Mucoromycotina</taxon>
        <taxon>Mucoromycetes</taxon>
        <taxon>Mucorales</taxon>
        <taxon>Mucorineae</taxon>
        <taxon>Rhizopodaceae</taxon>
        <taxon>Rhizopus</taxon>
    </lineage>
</organism>
<name>A0A2G4SPC1_RHIZD</name>
<accession>A0A2G4SPC1</accession>
<dbReference type="GeneID" id="35440169"/>
<evidence type="ECO:0000313" key="1">
    <source>
        <dbReference type="EMBL" id="PHZ10638.1"/>
    </source>
</evidence>
<sequence>MHDNDKLNDIRDSHTVLEQSNVCLPEASEVKYPEGPKKITRYSSLRRDFAKAAFKRKYLNPKKKIKESEYKDVVEGEGREAEGDDCIVFDLVNDSDN</sequence>
<dbReference type="Proteomes" id="UP000242254">
    <property type="component" value="Unassembled WGS sequence"/>
</dbReference>
<dbReference type="EMBL" id="KZ303854">
    <property type="protein sequence ID" value="PHZ10638.1"/>
    <property type="molecule type" value="Genomic_DNA"/>
</dbReference>
<dbReference type="RefSeq" id="XP_023464346.1">
    <property type="nucleotide sequence ID" value="XM_023609179.1"/>
</dbReference>
<protein>
    <submittedName>
        <fullName evidence="1">Uncharacterized protein</fullName>
    </submittedName>
</protein>